<proteinExistence type="predicted"/>
<comment type="caution">
    <text evidence="1">The sequence shown here is derived from an EMBL/GenBank/DDBJ whole genome shotgun (WGS) entry which is preliminary data.</text>
</comment>
<evidence type="ECO:0000313" key="2">
    <source>
        <dbReference type="Proteomes" id="UP001638806"/>
    </source>
</evidence>
<dbReference type="Proteomes" id="UP001638806">
    <property type="component" value="Unassembled WGS sequence"/>
</dbReference>
<dbReference type="EMBL" id="JBGNUJ010000010">
    <property type="protein sequence ID" value="KAL3955279.1"/>
    <property type="molecule type" value="Genomic_DNA"/>
</dbReference>
<organism evidence="1 2">
    <name type="scientific">Purpureocillium lilacinum</name>
    <name type="common">Paecilomyces lilacinus</name>
    <dbReference type="NCBI Taxonomy" id="33203"/>
    <lineage>
        <taxon>Eukaryota</taxon>
        <taxon>Fungi</taxon>
        <taxon>Dikarya</taxon>
        <taxon>Ascomycota</taxon>
        <taxon>Pezizomycotina</taxon>
        <taxon>Sordariomycetes</taxon>
        <taxon>Hypocreomycetidae</taxon>
        <taxon>Hypocreales</taxon>
        <taxon>Ophiocordycipitaceae</taxon>
        <taxon>Purpureocillium</taxon>
    </lineage>
</organism>
<evidence type="ECO:0000313" key="1">
    <source>
        <dbReference type="EMBL" id="KAL3955279.1"/>
    </source>
</evidence>
<protein>
    <submittedName>
        <fullName evidence="1">Uncharacterized protein</fullName>
    </submittedName>
</protein>
<keyword evidence="2" id="KW-1185">Reference proteome</keyword>
<reference evidence="1" key="1">
    <citation type="submission" date="2024-12" db="EMBL/GenBank/DDBJ databases">
        <title>Comparative genomics and development of molecular markers within Purpureocillium lilacinum and among Purpureocillium species.</title>
        <authorList>
            <person name="Yeh Z.-Y."/>
            <person name="Ni N.-T."/>
            <person name="Lo P.-H."/>
            <person name="Mushyakhwo K."/>
            <person name="Lin C.-F."/>
            <person name="Nai Y.-S."/>
        </authorList>
    </citation>
    <scope>NUCLEOTIDE SEQUENCE</scope>
    <source>
        <strain evidence="1">NCHU-NPUST-175</strain>
    </source>
</reference>
<name>A0ACC4DG53_PURLI</name>
<sequence length="112" mass="12015">MSAPGFSGARPRALASHASPACPGATLRRCRLVCLSRAACGCSPQLQEVTGMEGWEPGRARYDLTMGTEYMLLYHSLGDCVRTPELSNMHAPQMRSSMPTSGIVAGLDQEEN</sequence>
<gene>
    <name evidence="1" type="ORF">ACCO45_010842</name>
</gene>
<accession>A0ACC4DG53</accession>